<evidence type="ECO:0000313" key="12">
    <source>
        <dbReference type="EMBL" id="GMT15800.1"/>
    </source>
</evidence>
<dbReference type="Pfam" id="PF13901">
    <property type="entry name" value="RH_dom"/>
    <property type="match status" value="1"/>
</dbReference>
<accession>A0AAV5V832</accession>
<proteinExistence type="predicted"/>
<evidence type="ECO:0000313" key="13">
    <source>
        <dbReference type="Proteomes" id="UP001432322"/>
    </source>
</evidence>
<keyword evidence="9" id="KW-0175">Coiled coil</keyword>
<keyword evidence="4" id="KW-0677">Repeat</keyword>
<dbReference type="InterPro" id="IPR051366">
    <property type="entry name" value="DEF8"/>
</dbReference>
<reference evidence="12" key="1">
    <citation type="submission" date="2023-10" db="EMBL/GenBank/DDBJ databases">
        <title>Genome assembly of Pristionchus species.</title>
        <authorList>
            <person name="Yoshida K."/>
            <person name="Sommer R.J."/>
        </authorList>
    </citation>
    <scope>NUCLEOTIDE SEQUENCE</scope>
    <source>
        <strain evidence="12">RS5133</strain>
    </source>
</reference>
<dbReference type="InterPro" id="IPR025258">
    <property type="entry name" value="RH_dom"/>
</dbReference>
<dbReference type="GO" id="GO:0006914">
    <property type="term" value="P:autophagy"/>
    <property type="evidence" value="ECO:0007669"/>
    <property type="project" value="UniProtKB-KW"/>
</dbReference>
<keyword evidence="5" id="KW-0967">Endosome</keyword>
<dbReference type="InterPro" id="IPR004012">
    <property type="entry name" value="Run_dom"/>
</dbReference>
<evidence type="ECO:0000256" key="6">
    <source>
        <dbReference type="ARBA" id="ARBA00022771"/>
    </source>
</evidence>
<keyword evidence="3" id="KW-0479">Metal-binding</keyword>
<keyword evidence="6" id="KW-0863">Zinc-finger</keyword>
<dbReference type="PANTHER" id="PTHR12326">
    <property type="entry name" value="PLECKSTRIN HOMOLOGY DOMAIN CONTAINING PROTEIN"/>
    <property type="match status" value="1"/>
</dbReference>
<dbReference type="Proteomes" id="UP001432322">
    <property type="component" value="Unassembled WGS sequence"/>
</dbReference>
<organism evidence="12 13">
    <name type="scientific">Pristionchus fissidentatus</name>
    <dbReference type="NCBI Taxonomy" id="1538716"/>
    <lineage>
        <taxon>Eukaryota</taxon>
        <taxon>Metazoa</taxon>
        <taxon>Ecdysozoa</taxon>
        <taxon>Nematoda</taxon>
        <taxon>Chromadorea</taxon>
        <taxon>Rhabditida</taxon>
        <taxon>Rhabditina</taxon>
        <taxon>Diplogasteromorpha</taxon>
        <taxon>Diplogasteroidea</taxon>
        <taxon>Neodiplogasteridae</taxon>
        <taxon>Pristionchus</taxon>
    </lineage>
</organism>
<comment type="caution">
    <text evidence="12">The sequence shown here is derived from an EMBL/GenBank/DDBJ whole genome shotgun (WGS) entry which is preliminary data.</text>
</comment>
<evidence type="ECO:0000256" key="7">
    <source>
        <dbReference type="ARBA" id="ARBA00022833"/>
    </source>
</evidence>
<feature type="compositionally biased region" description="Polar residues" evidence="10">
    <location>
        <begin position="396"/>
        <end position="411"/>
    </location>
</feature>
<feature type="compositionally biased region" description="Acidic residues" evidence="10">
    <location>
        <begin position="471"/>
        <end position="485"/>
    </location>
</feature>
<keyword evidence="8" id="KW-0072">Autophagy</keyword>
<gene>
    <name evidence="12" type="ORF">PFISCL1PPCAC_7097</name>
</gene>
<feature type="coiled-coil region" evidence="9">
    <location>
        <begin position="610"/>
        <end position="637"/>
    </location>
</feature>
<evidence type="ECO:0000256" key="3">
    <source>
        <dbReference type="ARBA" id="ARBA00022723"/>
    </source>
</evidence>
<feature type="compositionally biased region" description="Basic and acidic residues" evidence="10">
    <location>
        <begin position="439"/>
        <end position="451"/>
    </location>
</feature>
<dbReference type="SMART" id="SM01175">
    <property type="entry name" value="DUF4206"/>
    <property type="match status" value="1"/>
</dbReference>
<dbReference type="Pfam" id="PF02759">
    <property type="entry name" value="RUN"/>
    <property type="match status" value="1"/>
</dbReference>
<dbReference type="GO" id="GO:0008270">
    <property type="term" value="F:zinc ion binding"/>
    <property type="evidence" value="ECO:0007669"/>
    <property type="project" value="UniProtKB-KW"/>
</dbReference>
<keyword evidence="2" id="KW-0597">Phosphoprotein</keyword>
<feature type="compositionally biased region" description="Low complexity" evidence="10">
    <location>
        <begin position="345"/>
        <end position="365"/>
    </location>
</feature>
<protein>
    <recommendedName>
        <fullName evidence="11">RUN domain-containing protein</fullName>
    </recommendedName>
</protein>
<evidence type="ECO:0000256" key="8">
    <source>
        <dbReference type="ARBA" id="ARBA00023006"/>
    </source>
</evidence>
<dbReference type="AlphaFoldDB" id="A0AAV5V832"/>
<feature type="region of interest" description="Disordered" evidence="10">
    <location>
        <begin position="276"/>
        <end position="503"/>
    </location>
</feature>
<comment type="subcellular location">
    <subcellularLocation>
        <location evidence="1">Late endosome</location>
    </subcellularLocation>
</comment>
<sequence>MSASTLRASHDQRKKELVNELTVVLKAAAAHRRPTTKEPLTAELTANLCVVMEAILIHGLRDPFFLRGSRYAKYPEPNFWPFVSKFTHRSVTTQIQALSQIKTEIGRARTWVRIVLNEGGLEHYLGVLSGEKKALGQFYLEEAFMRDADNVERTKDMLKSLNVLCISAPTNSSLLNSWTPSPLILAGLVDGKPLRVGQHTTHRRVSSKEDQSSPEELGICALELLPSPVVGSAASAAGAESLRVPLSVSMASNGLAAASSPSPQSLLFLRAGLQRPSPRGRYEDADDASSVYSHPSMVAGEGRGGGKGLLMETSSDGLVQRRTKRRRNMSRSSSDGSGSGHLKKAAAAAAAAGQTKTAAATSAPTSEKDEDSKDGEAEARRRRQEGERRDSGVESEVNTSSVSGCPTTSSISEEPMEKKNEEEESEEADTSMIFEMSGDADRLKGMEKRQEEEGEGSSDSPAVSSEKKSEEEMDEEEEAEDEYVEEYQMASTSAVADHQLEDEGVVSLSGNSLQGRSWRNGARYASSIAGSSVVAVPSATDAAAAAEEEELFEGAEMALSPNDLPPSLSTSSDTDGSLPAAVSFGAALRRHVVQQAGDGVNVLIRKREFSDSTEEDEEEEDEEMMAARKEAEEAETMKKLTEIATEEGLDAQEFRCAMCKSTIGPPSYRAYSVCALDSRYYCSECWQQGAERVVPARMVTCWDVRSRKVSPRARVFLDAIGDKPLIHIDQANPSLYAHSAPMREVKELREKLQLVAMYLFNCRESVAADLRRRLAPKEYFIDDVHLYSYNDLLAVVSGSMARQLKIMLKYAIGHVFDCALCSQKGFHCEMCNEGSVIYPFQTDLTHRCAECYSVSHLHCYEKTQVCVKCERRRKYSATRREATHLEIDC</sequence>
<evidence type="ECO:0000256" key="2">
    <source>
        <dbReference type="ARBA" id="ARBA00022553"/>
    </source>
</evidence>
<evidence type="ECO:0000256" key="1">
    <source>
        <dbReference type="ARBA" id="ARBA00004603"/>
    </source>
</evidence>
<dbReference type="Gene3D" id="1.20.58.900">
    <property type="match status" value="1"/>
</dbReference>
<dbReference type="GO" id="GO:0005770">
    <property type="term" value="C:late endosome"/>
    <property type="evidence" value="ECO:0007669"/>
    <property type="project" value="UniProtKB-SubCell"/>
</dbReference>
<dbReference type="InterPro" id="IPR037213">
    <property type="entry name" value="Run_dom_sf"/>
</dbReference>
<evidence type="ECO:0000256" key="5">
    <source>
        <dbReference type="ARBA" id="ARBA00022753"/>
    </source>
</evidence>
<feature type="compositionally biased region" description="Basic and acidic residues" evidence="10">
    <location>
        <begin position="366"/>
        <end position="392"/>
    </location>
</feature>
<evidence type="ECO:0000256" key="9">
    <source>
        <dbReference type="SAM" id="Coils"/>
    </source>
</evidence>
<evidence type="ECO:0000256" key="4">
    <source>
        <dbReference type="ARBA" id="ARBA00022737"/>
    </source>
</evidence>
<keyword evidence="7" id="KW-0862">Zinc</keyword>
<dbReference type="PANTHER" id="PTHR12326:SF12">
    <property type="entry name" value="PLECKSTRIN HOMOLOGY AND RUN DOMAIN CONTAINING M1"/>
    <property type="match status" value="1"/>
</dbReference>
<name>A0AAV5V832_9BILA</name>
<dbReference type="EMBL" id="BTSY01000002">
    <property type="protein sequence ID" value="GMT15800.1"/>
    <property type="molecule type" value="Genomic_DNA"/>
</dbReference>
<dbReference type="SUPFAM" id="SSF140741">
    <property type="entry name" value="RUN domain-like"/>
    <property type="match status" value="1"/>
</dbReference>
<dbReference type="SMART" id="SM00593">
    <property type="entry name" value="RUN"/>
    <property type="match status" value="1"/>
</dbReference>
<dbReference type="PROSITE" id="PS50826">
    <property type="entry name" value="RUN"/>
    <property type="match status" value="1"/>
</dbReference>
<evidence type="ECO:0000259" key="11">
    <source>
        <dbReference type="PROSITE" id="PS50826"/>
    </source>
</evidence>
<keyword evidence="13" id="KW-1185">Reference proteome</keyword>
<feature type="domain" description="RUN" evidence="11">
    <location>
        <begin position="39"/>
        <end position="173"/>
    </location>
</feature>
<evidence type="ECO:0000256" key="10">
    <source>
        <dbReference type="SAM" id="MobiDB-lite"/>
    </source>
</evidence>